<feature type="compositionally biased region" description="Low complexity" evidence="8">
    <location>
        <begin position="79"/>
        <end position="89"/>
    </location>
</feature>
<dbReference type="Pfam" id="PF08493">
    <property type="entry name" value="AflR"/>
    <property type="match status" value="1"/>
</dbReference>
<organism evidence="10 11">
    <name type="scientific">Bombardia bombarda</name>
    <dbReference type="NCBI Taxonomy" id="252184"/>
    <lineage>
        <taxon>Eukaryota</taxon>
        <taxon>Fungi</taxon>
        <taxon>Dikarya</taxon>
        <taxon>Ascomycota</taxon>
        <taxon>Pezizomycotina</taxon>
        <taxon>Sordariomycetes</taxon>
        <taxon>Sordariomycetidae</taxon>
        <taxon>Sordariales</taxon>
        <taxon>Lasiosphaeriaceae</taxon>
        <taxon>Bombardia</taxon>
    </lineage>
</organism>
<evidence type="ECO:0000313" key="10">
    <source>
        <dbReference type="EMBL" id="KAK0637051.1"/>
    </source>
</evidence>
<keyword evidence="3" id="KW-0862">Zinc</keyword>
<keyword evidence="5" id="KW-0238">DNA-binding</keyword>
<reference evidence="10" key="1">
    <citation type="submission" date="2023-06" db="EMBL/GenBank/DDBJ databases">
        <title>Genome-scale phylogeny and comparative genomics of the fungal order Sordariales.</title>
        <authorList>
            <consortium name="Lawrence Berkeley National Laboratory"/>
            <person name="Hensen N."/>
            <person name="Bonometti L."/>
            <person name="Westerberg I."/>
            <person name="Brannstrom I.O."/>
            <person name="Guillou S."/>
            <person name="Cros-Aarteil S."/>
            <person name="Calhoun S."/>
            <person name="Haridas S."/>
            <person name="Kuo A."/>
            <person name="Mondo S."/>
            <person name="Pangilinan J."/>
            <person name="Riley R."/>
            <person name="LaButti K."/>
            <person name="Andreopoulos B."/>
            <person name="Lipzen A."/>
            <person name="Chen C."/>
            <person name="Yanf M."/>
            <person name="Daum C."/>
            <person name="Ng V."/>
            <person name="Clum A."/>
            <person name="Steindorff A."/>
            <person name="Ohm R."/>
            <person name="Martin F."/>
            <person name="Silar P."/>
            <person name="Natvig D."/>
            <person name="Lalanne C."/>
            <person name="Gautier V."/>
            <person name="Ament-velasquez S.L."/>
            <person name="Kruys A."/>
            <person name="Hutchinson M.I."/>
            <person name="Powell A.J."/>
            <person name="Barry K."/>
            <person name="Miller A.N."/>
            <person name="Grigoriev I.V."/>
            <person name="Debuchy R."/>
            <person name="Gladieux P."/>
            <person name="Thoren M.H."/>
            <person name="Johannesson H."/>
        </authorList>
    </citation>
    <scope>NUCLEOTIDE SEQUENCE</scope>
    <source>
        <strain evidence="10">SMH3391-2</strain>
    </source>
</reference>
<evidence type="ECO:0000313" key="11">
    <source>
        <dbReference type="Proteomes" id="UP001174934"/>
    </source>
</evidence>
<dbReference type="InterPro" id="IPR001138">
    <property type="entry name" value="Zn2Cys6_DnaBD"/>
</dbReference>
<dbReference type="InterPro" id="IPR036864">
    <property type="entry name" value="Zn2-C6_fun-type_DNA-bd_sf"/>
</dbReference>
<evidence type="ECO:0000256" key="3">
    <source>
        <dbReference type="ARBA" id="ARBA00022833"/>
    </source>
</evidence>
<feature type="compositionally biased region" description="Low complexity" evidence="8">
    <location>
        <begin position="102"/>
        <end position="112"/>
    </location>
</feature>
<dbReference type="Proteomes" id="UP001174934">
    <property type="component" value="Unassembled WGS sequence"/>
</dbReference>
<dbReference type="PROSITE" id="PS00463">
    <property type="entry name" value="ZN2_CY6_FUNGAL_1"/>
    <property type="match status" value="1"/>
</dbReference>
<dbReference type="AlphaFoldDB" id="A0AA39XN15"/>
<keyword evidence="6" id="KW-0804">Transcription</keyword>
<evidence type="ECO:0000256" key="1">
    <source>
        <dbReference type="ARBA" id="ARBA00004123"/>
    </source>
</evidence>
<dbReference type="GO" id="GO:0003677">
    <property type="term" value="F:DNA binding"/>
    <property type="evidence" value="ECO:0007669"/>
    <property type="project" value="UniProtKB-KW"/>
</dbReference>
<dbReference type="EMBL" id="JAULSR010000001">
    <property type="protein sequence ID" value="KAK0637051.1"/>
    <property type="molecule type" value="Genomic_DNA"/>
</dbReference>
<evidence type="ECO:0000256" key="5">
    <source>
        <dbReference type="ARBA" id="ARBA00023125"/>
    </source>
</evidence>
<evidence type="ECO:0000256" key="4">
    <source>
        <dbReference type="ARBA" id="ARBA00023015"/>
    </source>
</evidence>
<dbReference type="GO" id="GO:0005634">
    <property type="term" value="C:nucleus"/>
    <property type="evidence" value="ECO:0007669"/>
    <property type="project" value="UniProtKB-SubCell"/>
</dbReference>
<sequence>MSGDGPSEKVHLRTACDPCSTAKVGCDKKHPTCKRCQQSNMECSYSESRKHGKQSWRRRQARQAYDRVEPMITATTTAAATNTTTTITTSSDGQPISAKAITPSSSTTSPPSHMQSTWNPLLPSPQSPMIGDSQAQAQAQAQALESMLSSMDVRAQRGPSDTTSLLASWSFGDGFSTEMDMTSFGNWDVADLSPPLTAPLNGDRLSLSAATQDFSNTVIVAGGLSEESAGSVGSLGDFPFLTTSSSSSSSEDTSSRSSRSTDTSSSSTTTNSHDCEAQAIDILRSLQHGEVSPGMVSCSSKPTRYTELNLTPRFDRVLSVNRTALDGWSRLMKCSCAQCPHLILLYVSIISKMLFWYSIAATEKPPTATQTQEKRMHEGGNIENNNNTTGHPLTRPDPAPTPDKFGVRPTAIQIGMFSLDPEDQANLRRVLLLRELRKTEKAIDELMEVDRTAMMDGESDSTARRAVEWSLSGIARVREELQDVIQKVQRLR</sequence>
<dbReference type="CDD" id="cd00067">
    <property type="entry name" value="GAL4"/>
    <property type="match status" value="1"/>
</dbReference>
<evidence type="ECO:0000256" key="6">
    <source>
        <dbReference type="ARBA" id="ARBA00023163"/>
    </source>
</evidence>
<accession>A0AA39XN15</accession>
<dbReference type="PANTHER" id="PTHR31313:SF81">
    <property type="entry name" value="TY1 ENHANCER ACTIVATOR"/>
    <property type="match status" value="1"/>
</dbReference>
<gene>
    <name evidence="10" type="ORF">B0T17DRAFT_520550</name>
</gene>
<protein>
    <recommendedName>
        <fullName evidence="9">Zn(2)-C6 fungal-type domain-containing protein</fullName>
    </recommendedName>
</protein>
<dbReference type="Gene3D" id="4.10.240.10">
    <property type="entry name" value="Zn(2)-C6 fungal-type DNA-binding domain"/>
    <property type="match status" value="1"/>
</dbReference>
<evidence type="ECO:0000259" key="9">
    <source>
        <dbReference type="PROSITE" id="PS50048"/>
    </source>
</evidence>
<feature type="compositionally biased region" description="Low complexity" evidence="8">
    <location>
        <begin position="243"/>
        <end position="270"/>
    </location>
</feature>
<dbReference type="SMART" id="SM00066">
    <property type="entry name" value="GAL4"/>
    <property type="match status" value="1"/>
</dbReference>
<comment type="subcellular location">
    <subcellularLocation>
        <location evidence="1">Nucleus</location>
    </subcellularLocation>
</comment>
<dbReference type="SUPFAM" id="SSF57701">
    <property type="entry name" value="Zn2/Cys6 DNA-binding domain"/>
    <property type="match status" value="1"/>
</dbReference>
<evidence type="ECO:0000256" key="7">
    <source>
        <dbReference type="ARBA" id="ARBA00023242"/>
    </source>
</evidence>
<keyword evidence="7" id="KW-0539">Nucleus</keyword>
<feature type="region of interest" description="Disordered" evidence="8">
    <location>
        <begin position="366"/>
        <end position="396"/>
    </location>
</feature>
<dbReference type="InterPro" id="IPR051615">
    <property type="entry name" value="Transcr_Regulatory_Elem"/>
</dbReference>
<dbReference type="GO" id="GO:0000981">
    <property type="term" value="F:DNA-binding transcription factor activity, RNA polymerase II-specific"/>
    <property type="evidence" value="ECO:0007669"/>
    <property type="project" value="InterPro"/>
</dbReference>
<dbReference type="Pfam" id="PF00172">
    <property type="entry name" value="Zn_clus"/>
    <property type="match status" value="1"/>
</dbReference>
<keyword evidence="4" id="KW-0805">Transcription regulation</keyword>
<dbReference type="PRINTS" id="PR00755">
    <property type="entry name" value="AFLATOXINBRP"/>
</dbReference>
<keyword evidence="2" id="KW-0479">Metal-binding</keyword>
<feature type="region of interest" description="Disordered" evidence="8">
    <location>
        <begin position="79"/>
        <end position="135"/>
    </location>
</feature>
<dbReference type="PROSITE" id="PS50048">
    <property type="entry name" value="ZN2_CY6_FUNGAL_2"/>
    <property type="match status" value="1"/>
</dbReference>
<proteinExistence type="predicted"/>
<dbReference type="PANTHER" id="PTHR31313">
    <property type="entry name" value="TY1 ENHANCER ACTIVATOR"/>
    <property type="match status" value="1"/>
</dbReference>
<comment type="caution">
    <text evidence="10">The sequence shown here is derived from an EMBL/GenBank/DDBJ whole genome shotgun (WGS) entry which is preliminary data.</text>
</comment>
<feature type="region of interest" description="Disordered" evidence="8">
    <location>
        <begin position="243"/>
        <end position="272"/>
    </location>
</feature>
<keyword evidence="11" id="KW-1185">Reference proteome</keyword>
<dbReference type="GO" id="GO:0008270">
    <property type="term" value="F:zinc ion binding"/>
    <property type="evidence" value="ECO:0007669"/>
    <property type="project" value="InterPro"/>
</dbReference>
<feature type="compositionally biased region" description="Low complexity" evidence="8">
    <location>
        <begin position="381"/>
        <end position="390"/>
    </location>
</feature>
<feature type="domain" description="Zn(2)-C6 fungal-type" evidence="9">
    <location>
        <begin position="15"/>
        <end position="45"/>
    </location>
</feature>
<name>A0AA39XN15_9PEZI</name>
<dbReference type="InterPro" id="IPR013700">
    <property type="entry name" value="AflR"/>
</dbReference>
<dbReference type="GO" id="GO:0045122">
    <property type="term" value="P:aflatoxin biosynthetic process"/>
    <property type="evidence" value="ECO:0007669"/>
    <property type="project" value="InterPro"/>
</dbReference>
<evidence type="ECO:0000256" key="2">
    <source>
        <dbReference type="ARBA" id="ARBA00022723"/>
    </source>
</evidence>
<evidence type="ECO:0000256" key="8">
    <source>
        <dbReference type="SAM" id="MobiDB-lite"/>
    </source>
</evidence>